<gene>
    <name evidence="2" type="ORF">HMPREF1526_01763</name>
</gene>
<dbReference type="PATRIC" id="fig|1203606.4.peg.1716"/>
<feature type="transmembrane region" description="Helical" evidence="1">
    <location>
        <begin position="31"/>
        <end position="49"/>
    </location>
</feature>
<keyword evidence="1" id="KW-1133">Transmembrane helix</keyword>
<sequence>MNTNEFHQESTGTKNISDFAKTQNDNKSGCAATVMILLVISLLVWFIFFRSTAPKEVTTEMLESGIVEAITQKEIIRQLEDANFHYYLDDIETIEVAVYMPNPISQNPAAQQTGSRYEVQDGYAYPVKMSLELHLTLYDIYGESFESNPIDIDVSGIIVYVTNVDTYAFRNVEIEYEEDFQSFLDLVELAAWWQ</sequence>
<protein>
    <submittedName>
        <fullName evidence="2">Uncharacterized protein</fullName>
    </submittedName>
</protein>
<reference evidence="2 3" key="1">
    <citation type="submission" date="2013-01" db="EMBL/GenBank/DDBJ databases">
        <title>The Genome Sequence of Butyricicoccus pullicaecorum 1.2.</title>
        <authorList>
            <consortium name="The Broad Institute Genome Sequencing Platform"/>
            <person name="Earl A."/>
            <person name="Ward D."/>
            <person name="Feldgarden M."/>
            <person name="Gevers D."/>
            <person name="Van Immerseel F."/>
            <person name="Eeckhaut V."/>
            <person name="Walker B."/>
            <person name="Young S.K."/>
            <person name="Zeng Q."/>
            <person name="Gargeya S."/>
            <person name="Fitzgerald M."/>
            <person name="Haas B."/>
            <person name="Abouelleil A."/>
            <person name="Alvarado L."/>
            <person name="Arachchi H.M."/>
            <person name="Berlin A.M."/>
            <person name="Chapman S.B."/>
            <person name="Dewar J."/>
            <person name="Goldberg J."/>
            <person name="Griggs A."/>
            <person name="Gujja S."/>
            <person name="Hansen M."/>
            <person name="Howarth C."/>
            <person name="Imamovic A."/>
            <person name="Larimer J."/>
            <person name="McCowan C."/>
            <person name="Murphy C."/>
            <person name="Neiman D."/>
            <person name="Pearson M."/>
            <person name="Priest M."/>
            <person name="Roberts A."/>
            <person name="Saif S."/>
            <person name="Shea T."/>
            <person name="Sisk P."/>
            <person name="Sykes S."/>
            <person name="Wortman J."/>
            <person name="Nusbaum C."/>
            <person name="Birren B."/>
        </authorList>
    </citation>
    <scope>NUCLEOTIDE SEQUENCE [LARGE SCALE GENOMIC DNA]</scope>
    <source>
        <strain evidence="2 3">1.2</strain>
    </source>
</reference>
<accession>R8W6D6</accession>
<evidence type="ECO:0000256" key="1">
    <source>
        <dbReference type="SAM" id="Phobius"/>
    </source>
</evidence>
<keyword evidence="3" id="KW-1185">Reference proteome</keyword>
<keyword evidence="1" id="KW-0472">Membrane</keyword>
<keyword evidence="1" id="KW-0812">Transmembrane</keyword>
<name>R8W6D6_9FIRM</name>
<evidence type="ECO:0000313" key="2">
    <source>
        <dbReference type="EMBL" id="EOQ38722.1"/>
    </source>
</evidence>
<comment type="caution">
    <text evidence="2">The sequence shown here is derived from an EMBL/GenBank/DDBJ whole genome shotgun (WGS) entry which is preliminary data.</text>
</comment>
<proteinExistence type="predicted"/>
<dbReference type="HOGENOM" id="CLU_1400200_0_0_9"/>
<evidence type="ECO:0000313" key="3">
    <source>
        <dbReference type="Proteomes" id="UP000013981"/>
    </source>
</evidence>
<dbReference type="EMBL" id="AQOB01000004">
    <property type="protein sequence ID" value="EOQ38722.1"/>
    <property type="molecule type" value="Genomic_DNA"/>
</dbReference>
<organism evidence="2 3">
    <name type="scientific">Butyricicoccus pullicaecorum 1.2</name>
    <dbReference type="NCBI Taxonomy" id="1203606"/>
    <lineage>
        <taxon>Bacteria</taxon>
        <taxon>Bacillati</taxon>
        <taxon>Bacillota</taxon>
        <taxon>Clostridia</taxon>
        <taxon>Eubacteriales</taxon>
        <taxon>Butyricicoccaceae</taxon>
        <taxon>Butyricicoccus</taxon>
    </lineage>
</organism>
<dbReference type="AlphaFoldDB" id="R8W6D6"/>
<dbReference type="Proteomes" id="UP000013981">
    <property type="component" value="Unassembled WGS sequence"/>
</dbReference>
<dbReference type="RefSeq" id="WP_016147900.1">
    <property type="nucleotide sequence ID" value="NZ_KB976103.1"/>
</dbReference>